<reference evidence="5" key="1">
    <citation type="submission" date="2023-06" db="EMBL/GenBank/DDBJ databases">
        <title>Genome-scale phylogeny and comparative genomics of the fungal order Sordariales.</title>
        <authorList>
            <consortium name="Lawrence Berkeley National Laboratory"/>
            <person name="Hensen N."/>
            <person name="Bonometti L."/>
            <person name="Westerberg I."/>
            <person name="Brannstrom I.O."/>
            <person name="Guillou S."/>
            <person name="Cros-Aarteil S."/>
            <person name="Calhoun S."/>
            <person name="Haridas S."/>
            <person name="Kuo A."/>
            <person name="Mondo S."/>
            <person name="Pangilinan J."/>
            <person name="Riley R."/>
            <person name="Labutti K."/>
            <person name="Andreopoulos B."/>
            <person name="Lipzen A."/>
            <person name="Chen C."/>
            <person name="Yanf M."/>
            <person name="Daum C."/>
            <person name="Ng V."/>
            <person name="Clum A."/>
            <person name="Steindorff A."/>
            <person name="Ohm R."/>
            <person name="Martin F."/>
            <person name="Silar P."/>
            <person name="Natvig D."/>
            <person name="Lalanne C."/>
            <person name="Gautier V."/>
            <person name="Ament-Velasquez S.L."/>
            <person name="Kruys A."/>
            <person name="Hutchinson M.I."/>
            <person name="Powell A.J."/>
            <person name="Barry K."/>
            <person name="Miller A.N."/>
            <person name="Grigoriev I.V."/>
            <person name="Debuchy R."/>
            <person name="Gladieux P."/>
            <person name="Thoren M.H."/>
            <person name="Johannesson H."/>
        </authorList>
    </citation>
    <scope>NUCLEOTIDE SEQUENCE</scope>
    <source>
        <strain evidence="5">CBS 307.81</strain>
    </source>
</reference>
<feature type="chain" id="PRO_5041417176" evidence="3">
    <location>
        <begin position="21"/>
        <end position="602"/>
    </location>
</feature>
<dbReference type="Pfam" id="PF13472">
    <property type="entry name" value="Lipase_GDSL_2"/>
    <property type="match status" value="1"/>
</dbReference>
<dbReference type="InterPro" id="IPR013830">
    <property type="entry name" value="SGNH_hydro"/>
</dbReference>
<feature type="compositionally biased region" description="Pro residues" evidence="2">
    <location>
        <begin position="268"/>
        <end position="280"/>
    </location>
</feature>
<dbReference type="CDD" id="cd01833">
    <property type="entry name" value="XynB_like"/>
    <property type="match status" value="1"/>
</dbReference>
<dbReference type="AlphaFoldDB" id="A0AA40D772"/>
<dbReference type="Proteomes" id="UP001174997">
    <property type="component" value="Unassembled WGS sequence"/>
</dbReference>
<proteinExistence type="predicted"/>
<dbReference type="InterPro" id="IPR028994">
    <property type="entry name" value="Integrin_alpha_N"/>
</dbReference>
<feature type="signal peptide" evidence="3">
    <location>
        <begin position="1"/>
        <end position="20"/>
    </location>
</feature>
<dbReference type="InterPro" id="IPR013517">
    <property type="entry name" value="FG-GAP"/>
</dbReference>
<dbReference type="SUPFAM" id="SSF69318">
    <property type="entry name" value="Integrin alpha N-terminal domain"/>
    <property type="match status" value="1"/>
</dbReference>
<evidence type="ECO:0000313" key="5">
    <source>
        <dbReference type="EMBL" id="KAK0665755.1"/>
    </source>
</evidence>
<feature type="region of interest" description="Disordered" evidence="2">
    <location>
        <begin position="259"/>
        <end position="292"/>
    </location>
</feature>
<dbReference type="Gene3D" id="3.40.50.1110">
    <property type="entry name" value="SGNH hydrolase"/>
    <property type="match status" value="1"/>
</dbReference>
<protein>
    <submittedName>
        <fullName evidence="5">Family 3 putative carbohydrate esterase</fullName>
    </submittedName>
</protein>
<dbReference type="EMBL" id="JAULSY010000103">
    <property type="protein sequence ID" value="KAK0665755.1"/>
    <property type="molecule type" value="Genomic_DNA"/>
</dbReference>
<accession>A0AA40D772</accession>
<name>A0AA40D772_9PEZI</name>
<evidence type="ECO:0000259" key="4">
    <source>
        <dbReference type="Pfam" id="PF13472"/>
    </source>
</evidence>
<keyword evidence="1 3" id="KW-0732">Signal</keyword>
<dbReference type="SUPFAM" id="SSF52266">
    <property type="entry name" value="SGNH hydrolase"/>
    <property type="match status" value="1"/>
</dbReference>
<dbReference type="PANTHER" id="PTHR30383:SF31">
    <property type="entry name" value="SGNH HYDROLASE-TYPE ESTERASE DOMAIN-CONTAINING PROTEIN-RELATED"/>
    <property type="match status" value="1"/>
</dbReference>
<dbReference type="PANTHER" id="PTHR30383">
    <property type="entry name" value="THIOESTERASE 1/PROTEASE 1/LYSOPHOSPHOLIPASE L1"/>
    <property type="match status" value="1"/>
</dbReference>
<feature type="domain" description="SGNH hydrolase-type esterase" evidence="4">
    <location>
        <begin position="61"/>
        <end position="238"/>
    </location>
</feature>
<comment type="caution">
    <text evidence="5">The sequence shown here is derived from an EMBL/GenBank/DDBJ whole genome shotgun (WGS) entry which is preliminary data.</text>
</comment>
<evidence type="ECO:0000313" key="6">
    <source>
        <dbReference type="Proteomes" id="UP001174997"/>
    </source>
</evidence>
<evidence type="ECO:0000256" key="1">
    <source>
        <dbReference type="ARBA" id="ARBA00022729"/>
    </source>
</evidence>
<dbReference type="InterPro" id="IPR036514">
    <property type="entry name" value="SGNH_hydro_sf"/>
</dbReference>
<gene>
    <name evidence="5" type="ORF">QBC41DRAFT_10529</name>
</gene>
<evidence type="ECO:0000256" key="2">
    <source>
        <dbReference type="SAM" id="MobiDB-lite"/>
    </source>
</evidence>
<sequence length="602" mass="65217">MWPPAQAVIGAISTLLSLQADQFILDNLSPNPSFSSNNTPSWHSFLAKRAAQDFFLRVMPLGASITEGVGSSNNHGYRDLLRAQLRAQGWNVNMVGSKQNGLFEDNENEGHPGRTINQVRAEFSKTGKALMPNLVLLNAGTNDCIRQIDTINAGARLKALIDDIFTTIPGVTVVVSTLAPSRKNDSCSADLSRQYRDLVANTYKGNPRIGMADLHAAININDHLHPDGIHPNDAGYAIFAALWMDAIRKLEDQIQPPAAVIDDGPADVPRPSPPSAPPPPNDKECNRTPGTVVDGTYVHEQVERGILSSAKTSKREDGRDTAPSQIFFANVVVMNNFFKRGEELDDRIAVYRNADGGSRYLLSQNRGGGNFETNTMEFSVGIDCDISKGARVIFADFNNDGLDDFFCVTSKAGVSVSLNRGGRPPRFESIGQVVADQEGFTADDVRIAQIDGDGRADYCVVKADSSIDCMRQNGQGEFKGALQLTFDKLSGIDKSRVVLGDINGDFRSDYMRVGENGNILAFINSGIGSNNAPEWRDAGIITQGGLGIMPPELIKFGRIFGSSKLDYIYLDENGGNFDVHAWQNTGNGGKVRVTDEAADCPP</sequence>
<evidence type="ECO:0000256" key="3">
    <source>
        <dbReference type="SAM" id="SignalP"/>
    </source>
</evidence>
<organism evidence="5 6">
    <name type="scientific">Cercophora samala</name>
    <dbReference type="NCBI Taxonomy" id="330535"/>
    <lineage>
        <taxon>Eukaryota</taxon>
        <taxon>Fungi</taxon>
        <taxon>Dikarya</taxon>
        <taxon>Ascomycota</taxon>
        <taxon>Pezizomycotina</taxon>
        <taxon>Sordariomycetes</taxon>
        <taxon>Sordariomycetidae</taxon>
        <taxon>Sordariales</taxon>
        <taxon>Lasiosphaeriaceae</taxon>
        <taxon>Cercophora</taxon>
    </lineage>
</organism>
<keyword evidence="6" id="KW-1185">Reference proteome</keyword>
<dbReference type="InterPro" id="IPR051532">
    <property type="entry name" value="Ester_Hydrolysis_Enzymes"/>
</dbReference>
<dbReference type="GO" id="GO:0004622">
    <property type="term" value="F:phosphatidylcholine lysophospholipase activity"/>
    <property type="evidence" value="ECO:0007669"/>
    <property type="project" value="TreeGrafter"/>
</dbReference>
<dbReference type="Pfam" id="PF13517">
    <property type="entry name" value="FG-GAP_3"/>
    <property type="match status" value="1"/>
</dbReference>